<dbReference type="RefSeq" id="WP_282300372.1">
    <property type="nucleotide sequence ID" value="NZ_CP124616.1"/>
</dbReference>
<dbReference type="Pfam" id="PF01739">
    <property type="entry name" value="CheR"/>
    <property type="match status" value="1"/>
</dbReference>
<comment type="catalytic activity">
    <reaction evidence="1 5">
        <text>L-glutamyl-[protein] + S-adenosyl-L-methionine = [protein]-L-glutamate 5-O-methyl ester + S-adenosyl-L-homocysteine</text>
        <dbReference type="Rhea" id="RHEA:24452"/>
        <dbReference type="Rhea" id="RHEA-COMP:10208"/>
        <dbReference type="Rhea" id="RHEA-COMP:10311"/>
        <dbReference type="ChEBI" id="CHEBI:29973"/>
        <dbReference type="ChEBI" id="CHEBI:57856"/>
        <dbReference type="ChEBI" id="CHEBI:59789"/>
        <dbReference type="ChEBI" id="CHEBI:82795"/>
        <dbReference type="EC" id="2.1.1.80"/>
    </reaction>
</comment>
<evidence type="ECO:0000313" key="7">
    <source>
        <dbReference type="EMBL" id="WGW03741.1"/>
    </source>
</evidence>
<feature type="domain" description="CheR-type methyltransferase" evidence="6">
    <location>
        <begin position="8"/>
        <end position="286"/>
    </location>
</feature>
<dbReference type="EC" id="2.1.1.80" evidence="5"/>
<dbReference type="SUPFAM" id="SSF47757">
    <property type="entry name" value="Chemotaxis receptor methyltransferase CheR, N-terminal domain"/>
    <property type="match status" value="1"/>
</dbReference>
<dbReference type="Proteomes" id="UP001241605">
    <property type="component" value="Chromosome"/>
</dbReference>
<gene>
    <name evidence="7" type="ORF">QF118_17765</name>
</gene>
<dbReference type="SUPFAM" id="SSF53335">
    <property type="entry name" value="S-adenosyl-L-methionine-dependent methyltransferases"/>
    <property type="match status" value="1"/>
</dbReference>
<evidence type="ECO:0000313" key="8">
    <source>
        <dbReference type="Proteomes" id="UP001241605"/>
    </source>
</evidence>
<dbReference type="InterPro" id="IPR029063">
    <property type="entry name" value="SAM-dependent_MTases_sf"/>
</dbReference>
<dbReference type="EMBL" id="CP124616">
    <property type="protein sequence ID" value="WGW03741.1"/>
    <property type="molecule type" value="Genomic_DNA"/>
</dbReference>
<dbReference type="InterPro" id="IPR000780">
    <property type="entry name" value="CheR_MeTrfase"/>
</dbReference>
<keyword evidence="8" id="KW-1185">Reference proteome</keyword>
<dbReference type="InterPro" id="IPR022641">
    <property type="entry name" value="CheR_N"/>
</dbReference>
<evidence type="ECO:0000256" key="1">
    <source>
        <dbReference type="ARBA" id="ARBA00001541"/>
    </source>
</evidence>
<dbReference type="PANTHER" id="PTHR24422">
    <property type="entry name" value="CHEMOTAXIS PROTEIN METHYLTRANSFERASE"/>
    <property type="match status" value="1"/>
</dbReference>
<protein>
    <recommendedName>
        <fullName evidence="5">Chemotaxis protein methyltransferase</fullName>
        <ecNumber evidence="5">2.1.1.80</ecNumber>
    </recommendedName>
</protein>
<dbReference type="InterPro" id="IPR050903">
    <property type="entry name" value="Bact_Chemotaxis_MeTrfase"/>
</dbReference>
<evidence type="ECO:0000256" key="5">
    <source>
        <dbReference type="PIRNR" id="PIRNR000410"/>
    </source>
</evidence>
<evidence type="ECO:0000259" key="6">
    <source>
        <dbReference type="PROSITE" id="PS50123"/>
    </source>
</evidence>
<dbReference type="InterPro" id="IPR036804">
    <property type="entry name" value="CheR_N_sf"/>
</dbReference>
<dbReference type="PROSITE" id="PS50123">
    <property type="entry name" value="CHER"/>
    <property type="match status" value="1"/>
</dbReference>
<reference evidence="7 8" key="1">
    <citation type="submission" date="2023-05" db="EMBL/GenBank/DDBJ databases">
        <title>YMD87, complete Genome.</title>
        <authorList>
            <person name="Zhang J."/>
            <person name="Xu X."/>
        </authorList>
    </citation>
    <scope>NUCLEOTIDE SEQUENCE [LARGE SCALE GENOMIC DNA]</scope>
    <source>
        <strain evidence="7 8">YMD87</strain>
    </source>
</reference>
<evidence type="ECO:0000256" key="2">
    <source>
        <dbReference type="ARBA" id="ARBA00022603"/>
    </source>
</evidence>
<proteinExistence type="predicted"/>
<keyword evidence="2 5" id="KW-0489">Methyltransferase</keyword>
<dbReference type="PANTHER" id="PTHR24422:SF19">
    <property type="entry name" value="CHEMOTAXIS PROTEIN METHYLTRANSFERASE"/>
    <property type="match status" value="1"/>
</dbReference>
<dbReference type="PIRSF" id="PIRSF000410">
    <property type="entry name" value="CheR"/>
    <property type="match status" value="1"/>
</dbReference>
<accession>A0ABY8QIC6</accession>
<keyword evidence="4 5" id="KW-0949">S-adenosyl-L-methionine</keyword>
<evidence type="ECO:0000256" key="4">
    <source>
        <dbReference type="ARBA" id="ARBA00022691"/>
    </source>
</evidence>
<comment type="function">
    <text evidence="5">Methylation of the membrane-bound methyl-accepting chemotaxis proteins (MCP) to form gamma-glutamyl methyl ester residues in MCP.</text>
</comment>
<keyword evidence="3 5" id="KW-0808">Transferase</keyword>
<dbReference type="InterPro" id="IPR022642">
    <property type="entry name" value="CheR_C"/>
</dbReference>
<evidence type="ECO:0000256" key="3">
    <source>
        <dbReference type="ARBA" id="ARBA00022679"/>
    </source>
</evidence>
<dbReference type="SMART" id="SM00138">
    <property type="entry name" value="MeTrc"/>
    <property type="match status" value="1"/>
</dbReference>
<dbReference type="CDD" id="cd02440">
    <property type="entry name" value="AdoMet_MTases"/>
    <property type="match status" value="1"/>
</dbReference>
<dbReference type="PRINTS" id="PR00996">
    <property type="entry name" value="CHERMTFRASE"/>
</dbReference>
<dbReference type="Pfam" id="PF03705">
    <property type="entry name" value="CheR_N"/>
    <property type="match status" value="1"/>
</dbReference>
<dbReference type="InterPro" id="IPR026024">
    <property type="entry name" value="Chemotaxis_MeTrfase_CheR"/>
</dbReference>
<name>A0ABY8QIC6_9RHOB</name>
<organism evidence="7 8">
    <name type="scientific">Tropicibacter oceani</name>
    <dbReference type="NCBI Taxonomy" id="3058420"/>
    <lineage>
        <taxon>Bacteria</taxon>
        <taxon>Pseudomonadati</taxon>
        <taxon>Pseudomonadota</taxon>
        <taxon>Alphaproteobacteria</taxon>
        <taxon>Rhodobacterales</taxon>
        <taxon>Roseobacteraceae</taxon>
        <taxon>Tropicibacter</taxon>
    </lineage>
</organism>
<dbReference type="Gene3D" id="3.40.50.150">
    <property type="entry name" value="Vaccinia Virus protein VP39"/>
    <property type="match status" value="1"/>
</dbReference>
<dbReference type="Gene3D" id="1.10.155.10">
    <property type="entry name" value="Chemotaxis receptor methyltransferase CheR, N-terminal domain"/>
    <property type="match status" value="1"/>
</dbReference>
<sequence>MTQLVGTPGAADVPFSDEDFQALATLARREFGLNLAQSKKPLVYSRLSRRLKARKIAGFSEYMKLLDKGDDDSERMELISALTTNVTNFFREDHHFQMLRKDVLPACADRARNGKRLRIWSAGCSSGQEAYCIAMSLLDVFPEAHNHDAKILATDIDPQIVAKAKTGRYAPEDAAAIPEAYRKKWVTTATGGKPALSMSDDLRRLITFAELNLISQWPFQGPFDAIFCRNVAIYFDQETQQALWQRFCDLLMPGGYLFIGHSERITGPATSVLRGVGITSYQKTATATAAQPR</sequence>